<evidence type="ECO:0000256" key="4">
    <source>
        <dbReference type="ARBA" id="ARBA00022764"/>
    </source>
</evidence>
<gene>
    <name evidence="7" type="ORF">HZS79_08030</name>
</gene>
<proteinExistence type="inferred from homology"/>
<dbReference type="SUPFAM" id="SSF74650">
    <property type="entry name" value="Galactose mutarotase-like"/>
    <property type="match status" value="1"/>
</dbReference>
<dbReference type="RefSeq" id="WP_179927529.1">
    <property type="nucleotide sequence ID" value="NZ_JACCDD010000003.1"/>
</dbReference>
<dbReference type="Pfam" id="PF04349">
    <property type="entry name" value="MdoG"/>
    <property type="match status" value="1"/>
</dbReference>
<comment type="pathway">
    <text evidence="2">Glycan metabolism; osmoregulated periplasmic glucan (OPG) biosynthesis.</text>
</comment>
<comment type="caution">
    <text evidence="7">The sequence shown here is derived from an EMBL/GenBank/DDBJ whole genome shotgun (WGS) entry which is preliminary data.</text>
</comment>
<dbReference type="InterPro" id="IPR014756">
    <property type="entry name" value="Ig_E-set"/>
</dbReference>
<feature type="domain" description="Glucan biosynthesis periplasmic MdoG C-terminal" evidence="6">
    <location>
        <begin position="31"/>
        <end position="507"/>
    </location>
</feature>
<evidence type="ECO:0000259" key="6">
    <source>
        <dbReference type="Pfam" id="PF04349"/>
    </source>
</evidence>
<dbReference type="InterPro" id="IPR014438">
    <property type="entry name" value="Glucan_biosyn_MdoG/MdoD"/>
</dbReference>
<evidence type="ECO:0000256" key="1">
    <source>
        <dbReference type="ARBA" id="ARBA00004418"/>
    </source>
</evidence>
<keyword evidence="5" id="KW-0732">Signal</keyword>
<dbReference type="PANTHER" id="PTHR30504:SF2">
    <property type="entry name" value="GLUCANS BIOSYNTHESIS PROTEIN G"/>
    <property type="match status" value="1"/>
</dbReference>
<dbReference type="EMBL" id="JACCDD010000003">
    <property type="protein sequence ID" value="NYS44890.1"/>
    <property type="molecule type" value="Genomic_DNA"/>
</dbReference>
<comment type="similarity">
    <text evidence="3">Belongs to the OpgD/OpgG family.</text>
</comment>
<reference evidence="7 8" key="1">
    <citation type="journal article" date="2013" name="Antonie Van Leeuwenhoek">
        <title>Halomonas zhaodongensis sp. nov., a slightly halophilic bacterium isolated from saline-alkaline soils in Zhaodong, China.</title>
        <authorList>
            <person name="Jiang J."/>
            <person name="Pan Y."/>
            <person name="Meng L."/>
            <person name="Hu S."/>
            <person name="Zhang X."/>
            <person name="Hu B."/>
            <person name="Meng J."/>
            <person name="Li C."/>
            <person name="Huang H."/>
            <person name="Wang K."/>
            <person name="Su T."/>
        </authorList>
    </citation>
    <scope>NUCLEOTIDE SEQUENCE [LARGE SCALE GENOMIC DNA]</scope>
    <source>
        <strain evidence="7 8">NEAU-ST10-25</strain>
    </source>
</reference>
<dbReference type="InterPro" id="IPR007444">
    <property type="entry name" value="Glucan_biosyn_MdoG_C"/>
</dbReference>
<evidence type="ECO:0000256" key="3">
    <source>
        <dbReference type="ARBA" id="ARBA00009284"/>
    </source>
</evidence>
<feature type="chain" id="PRO_5046483062" evidence="5">
    <location>
        <begin position="26"/>
        <end position="511"/>
    </location>
</feature>
<feature type="signal peptide" evidence="5">
    <location>
        <begin position="1"/>
        <end position="25"/>
    </location>
</feature>
<evidence type="ECO:0000313" key="7">
    <source>
        <dbReference type="EMBL" id="NYS44890.1"/>
    </source>
</evidence>
<dbReference type="Gene3D" id="2.70.98.10">
    <property type="match status" value="1"/>
</dbReference>
<dbReference type="PIRSF" id="PIRSF006281">
    <property type="entry name" value="MdoG"/>
    <property type="match status" value="1"/>
</dbReference>
<dbReference type="PANTHER" id="PTHR30504">
    <property type="entry name" value="GLUCANS BIOSYNTHESIS PROTEIN"/>
    <property type="match status" value="1"/>
</dbReference>
<protein>
    <submittedName>
        <fullName evidence="7">Glucan biosynthesis protein G</fullName>
    </submittedName>
</protein>
<dbReference type="Gene3D" id="2.60.40.10">
    <property type="entry name" value="Immunoglobulins"/>
    <property type="match status" value="1"/>
</dbReference>
<organism evidence="7 8">
    <name type="scientific">Vreelandella zhaodongensis</name>
    <name type="common">Halomonas zhaodongensis</name>
    <dbReference type="NCBI Taxonomy" id="1176240"/>
    <lineage>
        <taxon>Bacteria</taxon>
        <taxon>Pseudomonadati</taxon>
        <taxon>Pseudomonadota</taxon>
        <taxon>Gammaproteobacteria</taxon>
        <taxon>Oceanospirillales</taxon>
        <taxon>Halomonadaceae</taxon>
        <taxon>Vreelandella</taxon>
    </lineage>
</organism>
<dbReference type="InterPro" id="IPR014718">
    <property type="entry name" value="GH-type_carb-bd"/>
</dbReference>
<keyword evidence="4" id="KW-0574">Periplasm</keyword>
<name>A0ABX2STF5_VREZH</name>
<evidence type="ECO:0000256" key="2">
    <source>
        <dbReference type="ARBA" id="ARBA00005001"/>
    </source>
</evidence>
<dbReference type="InterPro" id="IPR011013">
    <property type="entry name" value="Gal_mutarotase_sf_dom"/>
</dbReference>
<sequence>MSVRKAAKWMLSFTCSSFITLSATASDEATFNHVIQRAQALADAPYQAPQESLPSALKTLDYDAYRQIRFEPERAYWHGESPFSMQLFHSGFLFQTPITLNVIEDGESSPLPFSSDDFQYDGDASHLLEHDLTGSGHAGFRLHYPINTDDYADEFAVFLGASYFRLVGRDQAYGLSTRGLAIDTALASGEEFPEFREFWLYKPDENSDSITLLALMDSPSLSGAYRIRLTPGENTEAEIEAELFARSDIEKLGVAPLTSMFAFGEMSAERPDDFRPQVHDSDGLLIQTGAEEWIWRPLQNPSSVRVSAFMDSAPNGFGLMQRERDFGRYLDLEAHYHRRPSQWVEPLDDWGPGHVELVEIPTPDETHDNIVAYWVAEEALKAGESRRLHYRTYTLNEQPAAHQLGSVIRTRHGSAAVPGEADSPSADQRQFVVDFQGGKLDDISSSDVVELDISVLNGEILLPQVKTLPNNGKRATFRLPPNTAPSDIRLRLIHDGDPITETWNYVWYPDA</sequence>
<dbReference type="SUPFAM" id="SSF81296">
    <property type="entry name" value="E set domains"/>
    <property type="match status" value="1"/>
</dbReference>
<comment type="subcellular location">
    <subcellularLocation>
        <location evidence="1">Periplasm</location>
    </subcellularLocation>
</comment>
<keyword evidence="8" id="KW-1185">Reference proteome</keyword>
<dbReference type="Proteomes" id="UP000528918">
    <property type="component" value="Unassembled WGS sequence"/>
</dbReference>
<evidence type="ECO:0000256" key="5">
    <source>
        <dbReference type="SAM" id="SignalP"/>
    </source>
</evidence>
<dbReference type="InterPro" id="IPR013783">
    <property type="entry name" value="Ig-like_fold"/>
</dbReference>
<accession>A0ABX2STF5</accession>
<evidence type="ECO:0000313" key="8">
    <source>
        <dbReference type="Proteomes" id="UP000528918"/>
    </source>
</evidence>